<feature type="compositionally biased region" description="Acidic residues" evidence="1">
    <location>
        <begin position="12"/>
        <end position="22"/>
    </location>
</feature>
<reference evidence="2 3" key="1">
    <citation type="submission" date="2021-06" db="EMBL/GenBank/DDBJ databases">
        <authorList>
            <person name="Kallberg Y."/>
            <person name="Tangrot J."/>
            <person name="Rosling A."/>
        </authorList>
    </citation>
    <scope>NUCLEOTIDE SEQUENCE [LARGE SCALE GENOMIC DNA]</scope>
    <source>
        <strain evidence="2 3">120-4 pot B 10/14</strain>
    </source>
</reference>
<evidence type="ECO:0000256" key="1">
    <source>
        <dbReference type="SAM" id="MobiDB-lite"/>
    </source>
</evidence>
<protein>
    <submittedName>
        <fullName evidence="2">43820_t:CDS:1</fullName>
    </submittedName>
</protein>
<evidence type="ECO:0000313" key="2">
    <source>
        <dbReference type="EMBL" id="CAG8790744.1"/>
    </source>
</evidence>
<feature type="compositionally biased region" description="Basic and acidic residues" evidence="1">
    <location>
        <begin position="1"/>
        <end position="11"/>
    </location>
</feature>
<feature type="compositionally biased region" description="Polar residues" evidence="1">
    <location>
        <begin position="24"/>
        <end position="40"/>
    </location>
</feature>
<sequence length="109" mass="12469">MNMQDNDKNQIDDSETDSELESDYNSNEARPSSKSLSSQLKDNKKTTSLPKKKRKQPTQAMLEQVMENIRPHGPNRQNKLQAACADLAEEEKVNEVDESTIKILYNRSE</sequence>
<keyword evidence="3" id="KW-1185">Reference proteome</keyword>
<evidence type="ECO:0000313" key="3">
    <source>
        <dbReference type="Proteomes" id="UP000789901"/>
    </source>
</evidence>
<name>A0ABN7VPR8_GIGMA</name>
<feature type="non-terminal residue" evidence="2">
    <location>
        <position position="109"/>
    </location>
</feature>
<organism evidence="2 3">
    <name type="scientific">Gigaspora margarita</name>
    <dbReference type="NCBI Taxonomy" id="4874"/>
    <lineage>
        <taxon>Eukaryota</taxon>
        <taxon>Fungi</taxon>
        <taxon>Fungi incertae sedis</taxon>
        <taxon>Mucoromycota</taxon>
        <taxon>Glomeromycotina</taxon>
        <taxon>Glomeromycetes</taxon>
        <taxon>Diversisporales</taxon>
        <taxon>Gigasporaceae</taxon>
        <taxon>Gigaspora</taxon>
    </lineage>
</organism>
<proteinExistence type="predicted"/>
<accession>A0ABN7VPR8</accession>
<gene>
    <name evidence="2" type="ORF">GMARGA_LOCUS21196</name>
</gene>
<feature type="region of interest" description="Disordered" evidence="1">
    <location>
        <begin position="1"/>
        <end position="77"/>
    </location>
</feature>
<dbReference type="Proteomes" id="UP000789901">
    <property type="component" value="Unassembled WGS sequence"/>
</dbReference>
<dbReference type="EMBL" id="CAJVQB010019323">
    <property type="protein sequence ID" value="CAG8790744.1"/>
    <property type="molecule type" value="Genomic_DNA"/>
</dbReference>
<comment type="caution">
    <text evidence="2">The sequence shown here is derived from an EMBL/GenBank/DDBJ whole genome shotgun (WGS) entry which is preliminary data.</text>
</comment>